<dbReference type="InParanoid" id="A0A6I9QUR4"/>
<evidence type="ECO:0000313" key="4">
    <source>
        <dbReference type="RefSeq" id="XP_010915461.1"/>
    </source>
</evidence>
<dbReference type="InterPro" id="IPR036312">
    <property type="entry name" value="Bifun_inhib/LTP/seed_sf"/>
</dbReference>
<dbReference type="InterPro" id="IPR000528">
    <property type="entry name" value="Plant_nsLTP"/>
</dbReference>
<dbReference type="PANTHER" id="PTHR33076">
    <property type="entry name" value="NON-SPECIFIC LIPID-TRANSFER PROTEIN 2-RELATED"/>
    <property type="match status" value="1"/>
</dbReference>
<dbReference type="GO" id="GO:0006869">
    <property type="term" value="P:lipid transport"/>
    <property type="evidence" value="ECO:0007669"/>
    <property type="project" value="InterPro"/>
</dbReference>
<keyword evidence="1" id="KW-0732">Signal</keyword>
<evidence type="ECO:0000259" key="2">
    <source>
        <dbReference type="Pfam" id="PF00234"/>
    </source>
</evidence>
<evidence type="ECO:0000256" key="1">
    <source>
        <dbReference type="SAM" id="SignalP"/>
    </source>
</evidence>
<feature type="signal peptide" evidence="1">
    <location>
        <begin position="1"/>
        <end position="23"/>
    </location>
</feature>
<feature type="chain" id="PRO_5026779206" evidence="1">
    <location>
        <begin position="24"/>
        <end position="117"/>
    </location>
</feature>
<accession>A0A6I9QUR4</accession>
<dbReference type="SUPFAM" id="SSF47699">
    <property type="entry name" value="Bifunctional inhibitor/lipid-transfer protein/seed storage 2S albumin"/>
    <property type="match status" value="1"/>
</dbReference>
<name>A0A6I9QUR4_ELAGV</name>
<protein>
    <submittedName>
        <fullName evidence="4">Non-specific lipid-transfer protein 8</fullName>
    </submittedName>
</protein>
<dbReference type="AlphaFoldDB" id="A0A6I9QUR4"/>
<sequence length="117" mass="12458">MASSSSLSLLFLLFLISIPMTLGNIACVAVLGPLAPCLSSFTKPIGEKPSELCCDGAQVVEEGTGSLLDKEEVCKCLKEMMEEHPMVTPEKAHNIASQCGVVLPFPSSHDKCSTMEK</sequence>
<feature type="domain" description="Bifunctional inhibitor/plant lipid transfer protein/seed storage helical" evidence="2">
    <location>
        <begin position="27"/>
        <end position="105"/>
    </location>
</feature>
<dbReference type="Gene3D" id="1.10.110.10">
    <property type="entry name" value="Plant lipid-transfer and hydrophobic proteins"/>
    <property type="match status" value="1"/>
</dbReference>
<dbReference type="OrthoDB" id="1890443at2759"/>
<evidence type="ECO:0000313" key="3">
    <source>
        <dbReference type="Proteomes" id="UP000504607"/>
    </source>
</evidence>
<dbReference type="Pfam" id="PF00234">
    <property type="entry name" value="Tryp_alpha_amyl"/>
    <property type="match status" value="1"/>
</dbReference>
<dbReference type="RefSeq" id="XP_010915461.1">
    <property type="nucleotide sequence ID" value="XM_010917159.3"/>
</dbReference>
<proteinExistence type="predicted"/>
<dbReference type="PRINTS" id="PR00382">
    <property type="entry name" value="LIPIDTRNSFER"/>
</dbReference>
<dbReference type="InterPro" id="IPR016140">
    <property type="entry name" value="Bifunc_inhib/LTP/seed_store"/>
</dbReference>
<organism evidence="3 4">
    <name type="scientific">Elaeis guineensis var. tenera</name>
    <name type="common">Oil palm</name>
    <dbReference type="NCBI Taxonomy" id="51953"/>
    <lineage>
        <taxon>Eukaryota</taxon>
        <taxon>Viridiplantae</taxon>
        <taxon>Streptophyta</taxon>
        <taxon>Embryophyta</taxon>
        <taxon>Tracheophyta</taxon>
        <taxon>Spermatophyta</taxon>
        <taxon>Magnoliopsida</taxon>
        <taxon>Liliopsida</taxon>
        <taxon>Arecaceae</taxon>
        <taxon>Arecoideae</taxon>
        <taxon>Cocoseae</taxon>
        <taxon>Elaeidinae</taxon>
        <taxon>Elaeis</taxon>
    </lineage>
</organism>
<reference evidence="4" key="1">
    <citation type="submission" date="2025-08" db="UniProtKB">
        <authorList>
            <consortium name="RefSeq"/>
        </authorList>
    </citation>
    <scope>IDENTIFICATION</scope>
</reference>
<dbReference type="GO" id="GO:0008289">
    <property type="term" value="F:lipid binding"/>
    <property type="evidence" value="ECO:0007669"/>
    <property type="project" value="InterPro"/>
</dbReference>
<keyword evidence="3" id="KW-1185">Reference proteome</keyword>
<dbReference type="Proteomes" id="UP000504607">
    <property type="component" value="Chromosome 3"/>
</dbReference>
<gene>
    <name evidence="4" type="primary">LOC105040577</name>
</gene>